<evidence type="ECO:0000313" key="8">
    <source>
        <dbReference type="EMBL" id="RSN67238.1"/>
    </source>
</evidence>
<dbReference type="EMBL" id="RCOR01000047">
    <property type="protein sequence ID" value="RSN67238.1"/>
    <property type="molecule type" value="Genomic_DNA"/>
</dbReference>
<name>A0A3R9PBD7_9CREN</name>
<dbReference type="PANTHER" id="PTHR30269">
    <property type="entry name" value="TRANSMEMBRANE PROTEIN YFCA"/>
    <property type="match status" value="1"/>
</dbReference>
<keyword evidence="5 7" id="KW-1133">Transmembrane helix</keyword>
<dbReference type="Proteomes" id="UP000278149">
    <property type="component" value="Unassembled WGS sequence"/>
</dbReference>
<comment type="subcellular location">
    <subcellularLocation>
        <location evidence="1 7">Cell membrane</location>
        <topology evidence="1 7">Multi-pass membrane protein</topology>
    </subcellularLocation>
</comment>
<dbReference type="GO" id="GO:0005886">
    <property type="term" value="C:plasma membrane"/>
    <property type="evidence" value="ECO:0007669"/>
    <property type="project" value="UniProtKB-SubCell"/>
</dbReference>
<gene>
    <name evidence="8" type="ORF">D9Q81_08795</name>
</gene>
<comment type="caution">
    <text evidence="8">The sequence shown here is derived from an EMBL/GenBank/DDBJ whole genome shotgun (WGS) entry which is preliminary data.</text>
</comment>
<dbReference type="InterPro" id="IPR052017">
    <property type="entry name" value="TSUP"/>
</dbReference>
<evidence type="ECO:0000256" key="5">
    <source>
        <dbReference type="ARBA" id="ARBA00022989"/>
    </source>
</evidence>
<accession>A0A3R9PBD7</accession>
<evidence type="ECO:0000256" key="3">
    <source>
        <dbReference type="ARBA" id="ARBA00022475"/>
    </source>
</evidence>
<keyword evidence="6 7" id="KW-0472">Membrane</keyword>
<feature type="transmembrane region" description="Helical" evidence="7">
    <location>
        <begin position="210"/>
        <end position="228"/>
    </location>
</feature>
<evidence type="ECO:0000256" key="4">
    <source>
        <dbReference type="ARBA" id="ARBA00022692"/>
    </source>
</evidence>
<reference evidence="8 9" key="1">
    <citation type="submission" date="2018-10" db="EMBL/GenBank/DDBJ databases">
        <title>Co-occurring genomic capacity for anaerobic methane metabolism and dissimilatory sulfite reduction discovered in the Korarchaeota.</title>
        <authorList>
            <person name="Mckay L.J."/>
            <person name="Dlakic M."/>
            <person name="Fields M.W."/>
            <person name="Delmont T.O."/>
            <person name="Eren A.M."/>
            <person name="Jay Z.J."/>
            <person name="Klingelsmith K.B."/>
            <person name="Rusch D.B."/>
            <person name="Inskeep W.P."/>
        </authorList>
    </citation>
    <scope>NUCLEOTIDE SEQUENCE [LARGE SCALE GENOMIC DNA]</scope>
    <source>
        <strain evidence="8 9">WS</strain>
    </source>
</reference>
<feature type="transmembrane region" description="Helical" evidence="7">
    <location>
        <begin position="260"/>
        <end position="278"/>
    </location>
</feature>
<keyword evidence="2" id="KW-0813">Transport</keyword>
<feature type="transmembrane region" description="Helical" evidence="7">
    <location>
        <begin position="46"/>
        <end position="66"/>
    </location>
</feature>
<evidence type="ECO:0000256" key="1">
    <source>
        <dbReference type="ARBA" id="ARBA00004651"/>
    </source>
</evidence>
<dbReference type="Pfam" id="PF01925">
    <property type="entry name" value="TauE"/>
    <property type="match status" value="1"/>
</dbReference>
<evidence type="ECO:0000256" key="6">
    <source>
        <dbReference type="ARBA" id="ARBA00023136"/>
    </source>
</evidence>
<feature type="transmembrane region" description="Helical" evidence="7">
    <location>
        <begin position="170"/>
        <end position="190"/>
    </location>
</feature>
<protein>
    <recommendedName>
        <fullName evidence="7">Probable membrane transporter protein</fullName>
    </recommendedName>
</protein>
<evidence type="ECO:0000256" key="7">
    <source>
        <dbReference type="RuleBase" id="RU363041"/>
    </source>
</evidence>
<dbReference type="RefSeq" id="WP_125742859.1">
    <property type="nucleotide sequence ID" value="NZ_RCOR01000047.1"/>
</dbReference>
<dbReference type="PANTHER" id="PTHR30269:SF37">
    <property type="entry name" value="MEMBRANE TRANSPORTER PROTEIN"/>
    <property type="match status" value="1"/>
</dbReference>
<dbReference type="AlphaFoldDB" id="A0A3R9PBD7"/>
<proteinExistence type="inferred from homology"/>
<comment type="similarity">
    <text evidence="7">Belongs to the 4-toluene sulfonate uptake permease (TSUP) (TC 2.A.102) family.</text>
</comment>
<evidence type="ECO:0000256" key="2">
    <source>
        <dbReference type="ARBA" id="ARBA00022448"/>
    </source>
</evidence>
<organism evidence="8 9">
    <name type="scientific">Candidatus Korarchaeum cryptofilum</name>
    <dbReference type="NCBI Taxonomy" id="498846"/>
    <lineage>
        <taxon>Archaea</taxon>
        <taxon>Thermoproteota</taxon>
        <taxon>Candidatus Korarchaeia</taxon>
        <taxon>Candidatus Korarchaeales</taxon>
        <taxon>Candidatus Korarchaeaceae</taxon>
        <taxon>Candidatus Korarchaeum</taxon>
    </lineage>
</organism>
<keyword evidence="3 7" id="KW-1003">Cell membrane</keyword>
<feature type="transmembrane region" description="Helical" evidence="7">
    <location>
        <begin position="7"/>
        <end position="40"/>
    </location>
</feature>
<feature type="transmembrane region" description="Helical" evidence="7">
    <location>
        <begin position="78"/>
        <end position="95"/>
    </location>
</feature>
<feature type="transmembrane region" description="Helical" evidence="7">
    <location>
        <begin position="235"/>
        <end position="254"/>
    </location>
</feature>
<evidence type="ECO:0000313" key="9">
    <source>
        <dbReference type="Proteomes" id="UP000278149"/>
    </source>
</evidence>
<keyword evidence="4 7" id="KW-0812">Transmembrane</keyword>
<dbReference type="InterPro" id="IPR002781">
    <property type="entry name" value="TM_pro_TauE-like"/>
</dbReference>
<sequence length="285" mass="30198">MDPVASLLMLLMGTIAGLFGAVLGVGGGVIIIPCLVMFFGFSIKEAIALSIVSVVATSIAGASRYVDQRMTNVRLGMFLETATTAGAVSGALLTIKMPSSLLYLMMGLLLIYLSISQISTRRREEEKLRKDLFLGKEDEIARKLGLSNSYPDLAEGKEVKYTVVRTKSGLIASYLAGIISAMLGLGGGIIKVPIMNQLMNVPMKAAVATSKFMIGVTASTGALLYLAYGLVNGEAVAPVAVGVMIGATAGTYVMNRMKASFIKLTFGLLLLYFAYNMIMRGIYGS</sequence>